<organism evidence="2 3">
    <name type="scientific">Fusarium longipes</name>
    <dbReference type="NCBI Taxonomy" id="694270"/>
    <lineage>
        <taxon>Eukaryota</taxon>
        <taxon>Fungi</taxon>
        <taxon>Dikarya</taxon>
        <taxon>Ascomycota</taxon>
        <taxon>Pezizomycotina</taxon>
        <taxon>Sordariomycetes</taxon>
        <taxon>Hypocreomycetidae</taxon>
        <taxon>Hypocreales</taxon>
        <taxon>Nectriaceae</taxon>
        <taxon>Fusarium</taxon>
    </lineage>
</organism>
<reference evidence="2 3" key="1">
    <citation type="journal article" date="2018" name="PLoS Pathog.">
        <title>Evolution of structural diversity of trichothecenes, a family of toxins produced by plant pathogenic and entomopathogenic fungi.</title>
        <authorList>
            <person name="Proctor R.H."/>
            <person name="McCormick S.P."/>
            <person name="Kim H.S."/>
            <person name="Cardoza R.E."/>
            <person name="Stanley A.M."/>
            <person name="Lindo L."/>
            <person name="Kelly A."/>
            <person name="Brown D.W."/>
            <person name="Lee T."/>
            <person name="Vaughan M.M."/>
            <person name="Alexander N.J."/>
            <person name="Busman M."/>
            <person name="Gutierrez S."/>
        </authorList>
    </citation>
    <scope>NUCLEOTIDE SEQUENCE [LARGE SCALE GENOMIC DNA]</scope>
    <source>
        <strain evidence="2 3">NRRL 20695</strain>
    </source>
</reference>
<name>A0A395S8M3_9HYPO</name>
<dbReference type="OrthoDB" id="5106929at2759"/>
<feature type="compositionally biased region" description="Low complexity" evidence="1">
    <location>
        <begin position="68"/>
        <end position="93"/>
    </location>
</feature>
<evidence type="ECO:0000313" key="2">
    <source>
        <dbReference type="EMBL" id="RGP68776.1"/>
    </source>
</evidence>
<dbReference type="AlphaFoldDB" id="A0A395S8M3"/>
<keyword evidence="2" id="KW-0503">Monooxygenase</keyword>
<proteinExistence type="predicted"/>
<keyword evidence="2" id="KW-0560">Oxidoreductase</keyword>
<dbReference type="GO" id="GO:0004497">
    <property type="term" value="F:monooxygenase activity"/>
    <property type="evidence" value="ECO:0007669"/>
    <property type="project" value="UniProtKB-KW"/>
</dbReference>
<gene>
    <name evidence="2" type="ORF">FLONG3_8039</name>
</gene>
<feature type="region of interest" description="Disordered" evidence="1">
    <location>
        <begin position="42"/>
        <end position="93"/>
    </location>
</feature>
<evidence type="ECO:0000313" key="3">
    <source>
        <dbReference type="Proteomes" id="UP000266234"/>
    </source>
</evidence>
<dbReference type="Proteomes" id="UP000266234">
    <property type="component" value="Unassembled WGS sequence"/>
</dbReference>
<dbReference type="EMBL" id="PXOG01000189">
    <property type="protein sequence ID" value="RGP68776.1"/>
    <property type="molecule type" value="Genomic_DNA"/>
</dbReference>
<evidence type="ECO:0000256" key="1">
    <source>
        <dbReference type="SAM" id="MobiDB-lite"/>
    </source>
</evidence>
<accession>A0A395S8M3</accession>
<protein>
    <submittedName>
        <fullName evidence="2">Benzoate 4-monooxygenase cytochrome p450</fullName>
    </submittedName>
</protein>
<comment type="caution">
    <text evidence="2">The sequence shown here is derived from an EMBL/GenBank/DDBJ whole genome shotgun (WGS) entry which is preliminary data.</text>
</comment>
<keyword evidence="3" id="KW-1185">Reference proteome</keyword>
<feature type="compositionally biased region" description="Basic and acidic residues" evidence="1">
    <location>
        <begin position="42"/>
        <end position="51"/>
    </location>
</feature>
<sequence length="93" mass="9541">MPFKKPNIDGLLALLERFFAPKQGTLPGGTATVAELDFAEKESPIKGEDVKPGPWPGLTSPDSAENNSASVAGAGPSSPRPPSSSSAPPTRRG</sequence>